<dbReference type="InterPro" id="IPR003607">
    <property type="entry name" value="HD/PDEase_dom"/>
</dbReference>
<dbReference type="Gene3D" id="1.10.3210.10">
    <property type="entry name" value="Hypothetical protein af1432"/>
    <property type="match status" value="1"/>
</dbReference>
<dbReference type="NCBIfam" id="TIGR00499">
    <property type="entry name" value="lysS_bact"/>
    <property type="match status" value="1"/>
</dbReference>
<dbReference type="InterPro" id="IPR002313">
    <property type="entry name" value="Lys-tRNA-ligase_II"/>
</dbReference>
<dbReference type="InterPro" id="IPR018149">
    <property type="entry name" value="Lys-tRNA-synth_II_C"/>
</dbReference>
<evidence type="ECO:0000256" key="3">
    <source>
        <dbReference type="ARBA" id="ARBA00022723"/>
    </source>
</evidence>
<dbReference type="InterPro" id="IPR012340">
    <property type="entry name" value="NA-bd_OB-fold"/>
</dbReference>
<dbReference type="Gene3D" id="3.30.930.10">
    <property type="entry name" value="Bira Bifunctional Protein, Domain 2"/>
    <property type="match status" value="1"/>
</dbReference>
<dbReference type="InterPro" id="IPR006674">
    <property type="entry name" value="HD_domain"/>
</dbReference>
<dbReference type="NCBIfam" id="NF001756">
    <property type="entry name" value="PRK00484.1"/>
    <property type="match status" value="1"/>
</dbReference>
<dbReference type="InterPro" id="IPR004364">
    <property type="entry name" value="Aa-tRNA-synt_II"/>
</dbReference>
<accession>A0A1F7J6A8</accession>
<dbReference type="SUPFAM" id="SSF50249">
    <property type="entry name" value="Nucleic acid-binding proteins"/>
    <property type="match status" value="1"/>
</dbReference>
<dbReference type="GO" id="GO:0046872">
    <property type="term" value="F:metal ion binding"/>
    <property type="evidence" value="ECO:0007669"/>
    <property type="project" value="UniProtKB-KW"/>
</dbReference>
<dbReference type="GO" id="GO:0005829">
    <property type="term" value="C:cytosol"/>
    <property type="evidence" value="ECO:0007669"/>
    <property type="project" value="TreeGrafter"/>
</dbReference>
<evidence type="ECO:0000256" key="8">
    <source>
        <dbReference type="RuleBase" id="RU000336"/>
    </source>
</evidence>
<dbReference type="STRING" id="1802067.A2966_00165"/>
<keyword evidence="5" id="KW-0067">ATP-binding</keyword>
<dbReference type="InterPro" id="IPR044136">
    <property type="entry name" value="Lys-tRNA-ligase_II_N"/>
</dbReference>
<dbReference type="SUPFAM" id="SSF55681">
    <property type="entry name" value="Class II aaRS and biotin synthetases"/>
    <property type="match status" value="1"/>
</dbReference>
<protein>
    <recommendedName>
        <fullName evidence="1 8">Lysine--tRNA ligase</fullName>
        <ecNumber evidence="1 8">6.1.1.6</ecNumber>
    </recommendedName>
</protein>
<evidence type="ECO:0000256" key="6">
    <source>
        <dbReference type="ARBA" id="ARBA00023146"/>
    </source>
</evidence>
<evidence type="ECO:0000256" key="7">
    <source>
        <dbReference type="ARBA" id="ARBA00048573"/>
    </source>
</evidence>
<dbReference type="PRINTS" id="PR00982">
    <property type="entry name" value="TRNASYNTHLYS"/>
</dbReference>
<dbReference type="EMBL" id="MGAR01000035">
    <property type="protein sequence ID" value="OGK51141.1"/>
    <property type="molecule type" value="Genomic_DNA"/>
</dbReference>
<gene>
    <name evidence="10" type="ORF">A2966_00165</name>
</gene>
<dbReference type="InterPro" id="IPR004365">
    <property type="entry name" value="NA-bd_OB_tRNA"/>
</dbReference>
<dbReference type="SUPFAM" id="SSF109604">
    <property type="entry name" value="HD-domain/PDEase-like"/>
    <property type="match status" value="1"/>
</dbReference>
<dbReference type="Proteomes" id="UP000176480">
    <property type="component" value="Unassembled WGS sequence"/>
</dbReference>
<dbReference type="AlphaFoldDB" id="A0A1F7J6A8"/>
<keyword evidence="6" id="KW-0030">Aminoacyl-tRNA synthetase</keyword>
<keyword evidence="2 10" id="KW-0436">Ligase</keyword>
<dbReference type="GO" id="GO:0000049">
    <property type="term" value="F:tRNA binding"/>
    <property type="evidence" value="ECO:0007669"/>
    <property type="project" value="TreeGrafter"/>
</dbReference>
<reference evidence="10 11" key="1">
    <citation type="journal article" date="2016" name="Nat. Commun.">
        <title>Thousands of microbial genomes shed light on interconnected biogeochemical processes in an aquifer system.</title>
        <authorList>
            <person name="Anantharaman K."/>
            <person name="Brown C.T."/>
            <person name="Hug L.A."/>
            <person name="Sharon I."/>
            <person name="Castelle C.J."/>
            <person name="Probst A.J."/>
            <person name="Thomas B.C."/>
            <person name="Singh A."/>
            <person name="Wilkins M.J."/>
            <person name="Karaoz U."/>
            <person name="Brodie E.L."/>
            <person name="Williams K.H."/>
            <person name="Hubbard S.S."/>
            <person name="Banfield J.F."/>
        </authorList>
    </citation>
    <scope>NUCLEOTIDE SEQUENCE [LARGE SCALE GENOMIC DNA]</scope>
</reference>
<feature type="domain" description="Aminoacyl-transfer RNA synthetases class-II family profile" evidence="9">
    <location>
        <begin position="183"/>
        <end position="482"/>
    </location>
</feature>
<dbReference type="Pfam" id="PF01336">
    <property type="entry name" value="tRNA_anti-codon"/>
    <property type="match status" value="1"/>
</dbReference>
<comment type="caution">
    <text evidence="10">The sequence shown here is derived from an EMBL/GenBank/DDBJ whole genome shotgun (WGS) entry which is preliminary data.</text>
</comment>
<evidence type="ECO:0000256" key="1">
    <source>
        <dbReference type="ARBA" id="ARBA00013166"/>
    </source>
</evidence>
<dbReference type="GO" id="GO:0004824">
    <property type="term" value="F:lysine-tRNA ligase activity"/>
    <property type="evidence" value="ECO:0007669"/>
    <property type="project" value="UniProtKB-EC"/>
</dbReference>
<evidence type="ECO:0000256" key="4">
    <source>
        <dbReference type="ARBA" id="ARBA00022741"/>
    </source>
</evidence>
<evidence type="ECO:0000313" key="11">
    <source>
        <dbReference type="Proteomes" id="UP000176480"/>
    </source>
</evidence>
<dbReference type="Gene3D" id="2.40.50.140">
    <property type="entry name" value="Nucleic acid-binding proteins"/>
    <property type="match status" value="1"/>
</dbReference>
<dbReference type="GO" id="GO:0006430">
    <property type="term" value="P:lysyl-tRNA aminoacylation"/>
    <property type="evidence" value="ECO:0007669"/>
    <property type="project" value="InterPro"/>
</dbReference>
<keyword evidence="3 8" id="KW-0479">Metal-binding</keyword>
<keyword evidence="8" id="KW-0460">Magnesium</keyword>
<evidence type="ECO:0000313" key="10">
    <source>
        <dbReference type="EMBL" id="OGK51141.1"/>
    </source>
</evidence>
<keyword evidence="4" id="KW-0547">Nucleotide-binding</keyword>
<dbReference type="CDD" id="cd04322">
    <property type="entry name" value="LysRS_N"/>
    <property type="match status" value="1"/>
</dbReference>
<organism evidence="10 11">
    <name type="scientific">Candidatus Roizmanbacteria bacterium RIFCSPLOWO2_01_FULL_41_22</name>
    <dbReference type="NCBI Taxonomy" id="1802067"/>
    <lineage>
        <taxon>Bacteria</taxon>
        <taxon>Candidatus Roizmaniibacteriota</taxon>
    </lineage>
</organism>
<dbReference type="Pfam" id="PF01966">
    <property type="entry name" value="HD"/>
    <property type="match status" value="1"/>
</dbReference>
<evidence type="ECO:0000256" key="5">
    <source>
        <dbReference type="ARBA" id="ARBA00022840"/>
    </source>
</evidence>
<proteinExistence type="predicted"/>
<comment type="cofactor">
    <cofactor evidence="8">
        <name>Mg(2+)</name>
        <dbReference type="ChEBI" id="CHEBI:18420"/>
    </cofactor>
    <text evidence="8">Binds 3 Mg(2+) ions per subunit.</text>
</comment>
<sequence length="705" mass="81790">MNYSDDLIGQRQQRMDAVKKLRELGINPYPAKAKKDHPNQYIHAHFSQLENKEITLTGRLMARREHGKLLFGDLVDQSGKIQICLRQDILQEDLKLSYLGWSQLSYLDVGDFLQVTGKIGKTQAGEITLFVKHLKLLTKSLRPLPNSFAEKDQRFRKRYLDFTLYSKHRALFARKAKFWQVSREFMKTHGFIELETPILELVTGGADAKPFTTHHNALDQDFYLRISSELFQKRLIGGGFEKIFVLGPNFRNEGIDDEHLQEYYQLEWYWAYADYRDNMMLVRDLFRHVAQEVYGKTKFTTRGHTFDLMADWQEIDYSQIIKQKFDIDIFQTSEEKMLETIKKQGIELVGAVNRNRIVDNLWKIIRKSIAGPAYLIKHPKFNSPLAKSIENNPQLTERFQVLIAGSELGSGYSEINDPIDQLDRFLEQQKMRDAGDDEAQMLDIDFVEMLEYGMPPTSGYGHSERIFWFLENITAREGTLFPQLKQEIEETTKKIYQGQVNFSVKQPQKEKMQTQPTVTKATGLLSREEAQKLVEKHIQNDYQCLHALMVAKSLEAYAAVYGGDADLWYITGLLHDLDYYEYPQEHPNKAASWFKEWNYPKELIQAVAAHAQDRTGVKPQSKLDFTLIACDELAGLLYAYSLMRPTGFVGMEAKSAKKKFKDKAFAAKVNRQEIQKGIDGLQIDLKEHIQKLIDVYKQMSEFINK</sequence>
<dbReference type="InterPro" id="IPR045864">
    <property type="entry name" value="aa-tRNA-synth_II/BPL/LPL"/>
</dbReference>
<dbReference type="PROSITE" id="PS50862">
    <property type="entry name" value="AA_TRNA_LIGASE_II"/>
    <property type="match status" value="1"/>
</dbReference>
<dbReference type="NCBIfam" id="TIGR00277">
    <property type="entry name" value="HDIG"/>
    <property type="match status" value="1"/>
</dbReference>
<name>A0A1F7J6A8_9BACT</name>
<dbReference type="CDD" id="cd00077">
    <property type="entry name" value="HDc"/>
    <property type="match status" value="1"/>
</dbReference>
<dbReference type="Pfam" id="PF00152">
    <property type="entry name" value="tRNA-synt_2"/>
    <property type="match status" value="1"/>
</dbReference>
<dbReference type="InterPro" id="IPR006675">
    <property type="entry name" value="HDIG_dom"/>
</dbReference>
<dbReference type="PANTHER" id="PTHR42918:SF15">
    <property type="entry name" value="LYSINE--TRNA LIGASE, CHLOROPLASTIC_MITOCHONDRIAL"/>
    <property type="match status" value="1"/>
</dbReference>
<evidence type="ECO:0000259" key="9">
    <source>
        <dbReference type="PROSITE" id="PS50862"/>
    </source>
</evidence>
<dbReference type="InterPro" id="IPR006195">
    <property type="entry name" value="aa-tRNA-synth_II"/>
</dbReference>
<dbReference type="GO" id="GO:0005524">
    <property type="term" value="F:ATP binding"/>
    <property type="evidence" value="ECO:0007669"/>
    <property type="project" value="UniProtKB-KW"/>
</dbReference>
<evidence type="ECO:0000256" key="2">
    <source>
        <dbReference type="ARBA" id="ARBA00022598"/>
    </source>
</evidence>
<comment type="catalytic activity">
    <reaction evidence="7 8">
        <text>tRNA(Lys) + L-lysine + ATP = L-lysyl-tRNA(Lys) + AMP + diphosphate</text>
        <dbReference type="Rhea" id="RHEA:20792"/>
        <dbReference type="Rhea" id="RHEA-COMP:9696"/>
        <dbReference type="Rhea" id="RHEA-COMP:9697"/>
        <dbReference type="ChEBI" id="CHEBI:30616"/>
        <dbReference type="ChEBI" id="CHEBI:32551"/>
        <dbReference type="ChEBI" id="CHEBI:33019"/>
        <dbReference type="ChEBI" id="CHEBI:78442"/>
        <dbReference type="ChEBI" id="CHEBI:78529"/>
        <dbReference type="ChEBI" id="CHEBI:456215"/>
        <dbReference type="EC" id="6.1.1.6"/>
    </reaction>
</comment>
<dbReference type="EC" id="6.1.1.6" evidence="1 8"/>
<dbReference type="PANTHER" id="PTHR42918">
    <property type="entry name" value="LYSYL-TRNA SYNTHETASE"/>
    <property type="match status" value="1"/>
</dbReference>